<proteinExistence type="predicted"/>
<sequence>MEMRGIDPEEELKDEKWMNRKQE</sequence>
<comment type="caution">
    <text evidence="2">The sequence shown here is derived from an EMBL/GenBank/DDBJ whole genome shotgun (WGS) entry which is preliminary data.</text>
</comment>
<dbReference type="EMBL" id="AWWV01006572">
    <property type="protein sequence ID" value="OMP00892.1"/>
    <property type="molecule type" value="Genomic_DNA"/>
</dbReference>
<name>A0A1R3K1D2_COCAP</name>
<gene>
    <name evidence="2" type="ORF">CCACVL1_03266</name>
</gene>
<dbReference type="Gramene" id="OMP00892">
    <property type="protein sequence ID" value="OMP00892"/>
    <property type="gene ID" value="CCACVL1_03266"/>
</dbReference>
<evidence type="ECO:0000313" key="3">
    <source>
        <dbReference type="Proteomes" id="UP000188268"/>
    </source>
</evidence>
<reference evidence="2 3" key="1">
    <citation type="submission" date="2013-09" db="EMBL/GenBank/DDBJ databases">
        <title>Corchorus capsularis genome sequencing.</title>
        <authorList>
            <person name="Alam M."/>
            <person name="Haque M.S."/>
            <person name="Islam M.S."/>
            <person name="Emdad E.M."/>
            <person name="Islam M.M."/>
            <person name="Ahmed B."/>
            <person name="Halim A."/>
            <person name="Hossen Q.M.M."/>
            <person name="Hossain M.Z."/>
            <person name="Ahmed R."/>
            <person name="Khan M.M."/>
            <person name="Islam R."/>
            <person name="Rashid M.M."/>
            <person name="Khan S.A."/>
            <person name="Rahman M.S."/>
            <person name="Alam M."/>
        </authorList>
    </citation>
    <scope>NUCLEOTIDE SEQUENCE [LARGE SCALE GENOMIC DNA]</scope>
    <source>
        <strain evidence="3">cv. CVL-1</strain>
        <tissue evidence="2">Whole seedling</tissue>
    </source>
</reference>
<dbReference type="AlphaFoldDB" id="A0A1R3K1D2"/>
<organism evidence="2 3">
    <name type="scientific">Corchorus capsularis</name>
    <name type="common">Jute</name>
    <dbReference type="NCBI Taxonomy" id="210143"/>
    <lineage>
        <taxon>Eukaryota</taxon>
        <taxon>Viridiplantae</taxon>
        <taxon>Streptophyta</taxon>
        <taxon>Embryophyta</taxon>
        <taxon>Tracheophyta</taxon>
        <taxon>Spermatophyta</taxon>
        <taxon>Magnoliopsida</taxon>
        <taxon>eudicotyledons</taxon>
        <taxon>Gunneridae</taxon>
        <taxon>Pentapetalae</taxon>
        <taxon>rosids</taxon>
        <taxon>malvids</taxon>
        <taxon>Malvales</taxon>
        <taxon>Malvaceae</taxon>
        <taxon>Grewioideae</taxon>
        <taxon>Apeibeae</taxon>
        <taxon>Corchorus</taxon>
    </lineage>
</organism>
<protein>
    <submittedName>
        <fullName evidence="2">Uncharacterized protein</fullName>
    </submittedName>
</protein>
<dbReference type="Proteomes" id="UP000188268">
    <property type="component" value="Unassembled WGS sequence"/>
</dbReference>
<feature type="region of interest" description="Disordered" evidence="1">
    <location>
        <begin position="1"/>
        <end position="23"/>
    </location>
</feature>
<accession>A0A1R3K1D2</accession>
<evidence type="ECO:0000256" key="1">
    <source>
        <dbReference type="SAM" id="MobiDB-lite"/>
    </source>
</evidence>
<keyword evidence="3" id="KW-1185">Reference proteome</keyword>
<evidence type="ECO:0000313" key="2">
    <source>
        <dbReference type="EMBL" id="OMP00892.1"/>
    </source>
</evidence>